<proteinExistence type="predicted"/>
<name>A0ABP1QQ70_9HEXA</name>
<gene>
    <name evidence="2" type="ORF">ODALV1_LOCUS13860</name>
</gene>
<feature type="region of interest" description="Disordered" evidence="1">
    <location>
        <begin position="256"/>
        <end position="311"/>
    </location>
</feature>
<evidence type="ECO:0000313" key="3">
    <source>
        <dbReference type="Proteomes" id="UP001642540"/>
    </source>
</evidence>
<feature type="compositionally biased region" description="Low complexity" evidence="1">
    <location>
        <begin position="380"/>
        <end position="394"/>
    </location>
</feature>
<feature type="compositionally biased region" description="Polar residues" evidence="1">
    <location>
        <begin position="173"/>
        <end position="189"/>
    </location>
</feature>
<protein>
    <submittedName>
        <fullName evidence="2">Uncharacterized protein</fullName>
    </submittedName>
</protein>
<organism evidence="2 3">
    <name type="scientific">Orchesella dallaii</name>
    <dbReference type="NCBI Taxonomy" id="48710"/>
    <lineage>
        <taxon>Eukaryota</taxon>
        <taxon>Metazoa</taxon>
        <taxon>Ecdysozoa</taxon>
        <taxon>Arthropoda</taxon>
        <taxon>Hexapoda</taxon>
        <taxon>Collembola</taxon>
        <taxon>Entomobryomorpha</taxon>
        <taxon>Entomobryoidea</taxon>
        <taxon>Orchesellidae</taxon>
        <taxon>Orchesellinae</taxon>
        <taxon>Orchesella</taxon>
    </lineage>
</organism>
<feature type="compositionally biased region" description="Basic and acidic residues" evidence="1">
    <location>
        <begin position="264"/>
        <end position="277"/>
    </location>
</feature>
<sequence>MIHYLLLLRPVTFQHEPPSYYHYHQRHPVPIPTKPRKPQQQKHQYQSICNSASTSTSSLFSSTSHITTQATASTTKTTVGERIQFCNCLHCITPSSSTSNTNRREEAIPKQSANSNFRRGNNLPKACKSQNQQENKDRQEENYPSVSIDRSCRWNSSSSSSHHLSHHHSQQSKTVGASSASEQSQTAKDQLTPARPPTSENDKEFSQSSVGRKVTERIKPISNFESGKRFRPSPLPRFLSTLRKLHFPFTTRIAVAPTSKKRKEGKEEGKLILEKHSPKQTHSYSSFSSSTITFSSDSSPSPSTSEPHQPKNAHVVAANKLEKTAITVKSASPTTTTGSPSSSSALASSPEEKEAVCGSRNVHTTPEGSQAEGSQEGDGSSNSTISNCSNISNNNRKKSSKNFEKLKKFLLFCKGLRKKSK</sequence>
<evidence type="ECO:0000313" key="2">
    <source>
        <dbReference type="EMBL" id="CAL8109972.1"/>
    </source>
</evidence>
<feature type="region of interest" description="Disordered" evidence="1">
    <location>
        <begin position="96"/>
        <end position="216"/>
    </location>
</feature>
<keyword evidence="3" id="KW-1185">Reference proteome</keyword>
<reference evidence="2 3" key="1">
    <citation type="submission" date="2024-08" db="EMBL/GenBank/DDBJ databases">
        <authorList>
            <person name="Cucini C."/>
            <person name="Frati F."/>
        </authorList>
    </citation>
    <scope>NUCLEOTIDE SEQUENCE [LARGE SCALE GENOMIC DNA]</scope>
</reference>
<accession>A0ABP1QQ70</accession>
<feature type="region of interest" description="Disordered" evidence="1">
    <location>
        <begin position="328"/>
        <end position="400"/>
    </location>
</feature>
<dbReference type="EMBL" id="CAXLJM020000043">
    <property type="protein sequence ID" value="CAL8109972.1"/>
    <property type="molecule type" value="Genomic_DNA"/>
</dbReference>
<comment type="caution">
    <text evidence="2">The sequence shown here is derived from an EMBL/GenBank/DDBJ whole genome shotgun (WGS) entry which is preliminary data.</text>
</comment>
<dbReference type="Proteomes" id="UP001642540">
    <property type="component" value="Unassembled WGS sequence"/>
</dbReference>
<evidence type="ECO:0000256" key="1">
    <source>
        <dbReference type="SAM" id="MobiDB-lite"/>
    </source>
</evidence>
<feature type="compositionally biased region" description="Polar residues" evidence="1">
    <location>
        <begin position="361"/>
        <end position="379"/>
    </location>
</feature>
<feature type="compositionally biased region" description="Low complexity" evidence="1">
    <location>
        <begin position="283"/>
        <end position="305"/>
    </location>
</feature>
<feature type="compositionally biased region" description="Low complexity" evidence="1">
    <location>
        <begin position="330"/>
        <end position="349"/>
    </location>
</feature>